<evidence type="ECO:0000313" key="2">
    <source>
        <dbReference type="EMBL" id="PPC75951.1"/>
    </source>
</evidence>
<dbReference type="InterPro" id="IPR016181">
    <property type="entry name" value="Acyl_CoA_acyltransferase"/>
</dbReference>
<dbReference type="CDD" id="cd04301">
    <property type="entry name" value="NAT_SF"/>
    <property type="match status" value="1"/>
</dbReference>
<protein>
    <submittedName>
        <fullName evidence="2">GNAT family N-acetyltransferase</fullName>
    </submittedName>
</protein>
<dbReference type="Pfam" id="PF13673">
    <property type="entry name" value="Acetyltransf_10"/>
    <property type="match status" value="1"/>
</dbReference>
<evidence type="ECO:0000259" key="1">
    <source>
        <dbReference type="PROSITE" id="PS51186"/>
    </source>
</evidence>
<gene>
    <name evidence="2" type="ORF">C4K68_17400</name>
</gene>
<dbReference type="AlphaFoldDB" id="A0A2S5KMA5"/>
<dbReference type="InterPro" id="IPR000182">
    <property type="entry name" value="GNAT_dom"/>
</dbReference>
<dbReference type="SUPFAM" id="SSF55729">
    <property type="entry name" value="Acyl-CoA N-acyltransferases (Nat)"/>
    <property type="match status" value="1"/>
</dbReference>
<dbReference type="Gene3D" id="3.40.630.30">
    <property type="match status" value="1"/>
</dbReference>
<reference evidence="2 3" key="1">
    <citation type="submission" date="2018-02" db="EMBL/GenBank/DDBJ databases">
        <title>novel marine gammaproteobacteria from coastal saline agro ecosystem.</title>
        <authorList>
            <person name="Krishnan R."/>
            <person name="Ramesh Kumar N."/>
        </authorList>
    </citation>
    <scope>NUCLEOTIDE SEQUENCE [LARGE SCALE GENOMIC DNA]</scope>
    <source>
        <strain evidence="2 3">228</strain>
    </source>
</reference>
<dbReference type="Proteomes" id="UP000238196">
    <property type="component" value="Unassembled WGS sequence"/>
</dbReference>
<dbReference type="PROSITE" id="PS51186">
    <property type="entry name" value="GNAT"/>
    <property type="match status" value="1"/>
</dbReference>
<comment type="caution">
    <text evidence="2">The sequence shown here is derived from an EMBL/GenBank/DDBJ whole genome shotgun (WGS) entry which is preliminary data.</text>
</comment>
<feature type="domain" description="N-acetyltransferase" evidence="1">
    <location>
        <begin position="7"/>
        <end position="146"/>
    </location>
</feature>
<dbReference type="GO" id="GO:0016747">
    <property type="term" value="F:acyltransferase activity, transferring groups other than amino-acyl groups"/>
    <property type="evidence" value="ECO:0007669"/>
    <property type="project" value="InterPro"/>
</dbReference>
<dbReference type="OrthoDB" id="9796171at2"/>
<name>A0A2S5KMA5_9PROT</name>
<organism evidence="2 3">
    <name type="scientific">Proteobacteria bacterium 228</name>
    <dbReference type="NCBI Taxonomy" id="2083153"/>
    <lineage>
        <taxon>Bacteria</taxon>
        <taxon>Pseudomonadati</taxon>
        <taxon>Pseudomonadota</taxon>
    </lineage>
</organism>
<evidence type="ECO:0000313" key="3">
    <source>
        <dbReference type="Proteomes" id="UP000238196"/>
    </source>
</evidence>
<proteinExistence type="predicted"/>
<dbReference type="EMBL" id="PRLP01000058">
    <property type="protein sequence ID" value="PPC75951.1"/>
    <property type="molecule type" value="Genomic_DNA"/>
</dbReference>
<sequence length="146" mass="16474">MPLAQWYRFDQLSPLQLYRLLALRQQVFVLEQQCLYADIDGVDPECLHLLYTGEQDTVLGYLRVIPGDTVRIGRVVVAEQARGSGLAGRMMVSALDYIRQHFAQHEVALSAQAHLTAFYGRYGFVAESGEYLEDGIPHVDMRLSQG</sequence>
<accession>A0A2S5KMA5</accession>